<evidence type="ECO:0000313" key="3">
    <source>
        <dbReference type="Proteomes" id="UP000198122"/>
    </source>
</evidence>
<feature type="region of interest" description="Disordered" evidence="1">
    <location>
        <begin position="271"/>
        <end position="293"/>
    </location>
</feature>
<protein>
    <submittedName>
        <fullName evidence="2">Uncharacterized protein</fullName>
    </submittedName>
</protein>
<name>A0A212T265_9MICO</name>
<evidence type="ECO:0000313" key="2">
    <source>
        <dbReference type="EMBL" id="SNC59854.1"/>
    </source>
</evidence>
<dbReference type="Proteomes" id="UP000198122">
    <property type="component" value="Unassembled WGS sequence"/>
</dbReference>
<keyword evidence="3" id="KW-1185">Reference proteome</keyword>
<proteinExistence type="predicted"/>
<organism evidence="2 3">
    <name type="scientific">Kytococcus aerolatus</name>
    <dbReference type="NCBI Taxonomy" id="592308"/>
    <lineage>
        <taxon>Bacteria</taxon>
        <taxon>Bacillati</taxon>
        <taxon>Actinomycetota</taxon>
        <taxon>Actinomycetes</taxon>
        <taxon>Micrococcales</taxon>
        <taxon>Kytococcaceae</taxon>
        <taxon>Kytococcus</taxon>
    </lineage>
</organism>
<gene>
    <name evidence="2" type="ORF">SAMN05445756_0155</name>
</gene>
<dbReference type="AlphaFoldDB" id="A0A212T265"/>
<evidence type="ECO:0000256" key="1">
    <source>
        <dbReference type="SAM" id="MobiDB-lite"/>
    </source>
</evidence>
<accession>A0A212T265</accession>
<dbReference type="EMBL" id="FYEZ01000001">
    <property type="protein sequence ID" value="SNC59854.1"/>
    <property type="molecule type" value="Genomic_DNA"/>
</dbReference>
<sequence length="322" mass="36366">MIRADSRWRRGTGLPRTEVARIALLLRIVHKLLAARWVSPPQVAGGGAGRGWGMRHAEHDRGGKRHAQLRDRWLPRALWTENDRDWASMCGEHRGRLICPHEGCRRPLGPVQRGATRFLRHKRGTGGNCGHAFGGAAGGGPMSEEHRVLQRRIRKALLSVGITSEREHYPSHSDVWVPRQTHLGIERPLSIEVQRWMTGVDRRTKKREALGAQVLWLLPERAVKSAGRMDLLNFLQEVLVGDRLWVPRGHRELGNRSGWVRRDDLKAAKRRPSLAAARPMEAAKLGSARRRPHDAVPMRWVRKVSQVRTGPVGSVGHRGIRT</sequence>
<reference evidence="2 3" key="1">
    <citation type="submission" date="2017-06" db="EMBL/GenBank/DDBJ databases">
        <authorList>
            <person name="Kim H.J."/>
            <person name="Triplett B.A."/>
        </authorList>
    </citation>
    <scope>NUCLEOTIDE SEQUENCE [LARGE SCALE GENOMIC DNA]</scope>
    <source>
        <strain evidence="2 3">DSM 22179</strain>
    </source>
</reference>